<keyword evidence="2" id="KW-1185">Reference proteome</keyword>
<proteinExistence type="predicted"/>
<dbReference type="OrthoDB" id="10060419at2759"/>
<evidence type="ECO:0000313" key="2">
    <source>
        <dbReference type="Proteomes" id="UP001142489"/>
    </source>
</evidence>
<evidence type="ECO:0000313" key="1">
    <source>
        <dbReference type="EMBL" id="KAJ7326641.1"/>
    </source>
</evidence>
<name>A0A9Q0XS73_9SAUR</name>
<accession>A0A9Q0XS73</accession>
<dbReference type="PANTHER" id="PTHR45913">
    <property type="entry name" value="EPM2A-INTERACTING PROTEIN 1"/>
    <property type="match status" value="1"/>
</dbReference>
<evidence type="ECO:0008006" key="3">
    <source>
        <dbReference type="Google" id="ProtNLM"/>
    </source>
</evidence>
<dbReference type="PANTHER" id="PTHR45913:SF22">
    <property type="entry name" value="SCAN BOX DOMAIN-CONTAINING PROTEIN"/>
    <property type="match status" value="1"/>
</dbReference>
<dbReference type="EMBL" id="JAPFRF010000007">
    <property type="protein sequence ID" value="KAJ7326641.1"/>
    <property type="molecule type" value="Genomic_DNA"/>
</dbReference>
<reference evidence="1" key="1">
    <citation type="journal article" date="2023" name="DNA Res.">
        <title>Chromosome-level genome assembly of Phrynocephalus forsythii using third-generation DNA sequencing and Hi-C analysis.</title>
        <authorList>
            <person name="Qi Y."/>
            <person name="Zhao W."/>
            <person name="Zhao Y."/>
            <person name="Niu C."/>
            <person name="Cao S."/>
            <person name="Zhang Y."/>
        </authorList>
    </citation>
    <scope>NUCLEOTIDE SEQUENCE</scope>
    <source>
        <tissue evidence="1">Muscle</tissue>
    </source>
</reference>
<organism evidence="1 2">
    <name type="scientific">Phrynocephalus forsythii</name>
    <dbReference type="NCBI Taxonomy" id="171643"/>
    <lineage>
        <taxon>Eukaryota</taxon>
        <taxon>Metazoa</taxon>
        <taxon>Chordata</taxon>
        <taxon>Craniata</taxon>
        <taxon>Vertebrata</taxon>
        <taxon>Euteleostomi</taxon>
        <taxon>Lepidosauria</taxon>
        <taxon>Squamata</taxon>
        <taxon>Bifurcata</taxon>
        <taxon>Unidentata</taxon>
        <taxon>Episquamata</taxon>
        <taxon>Toxicofera</taxon>
        <taxon>Iguania</taxon>
        <taxon>Acrodonta</taxon>
        <taxon>Agamidae</taxon>
        <taxon>Agaminae</taxon>
        <taxon>Phrynocephalus</taxon>
    </lineage>
</organism>
<dbReference type="AlphaFoldDB" id="A0A9Q0XS73"/>
<sequence>MHKSSEIPLDETQIYCQHLESLHKDFSERFKDILSLEVPQWVMNPSLNIEAAEVPIQKELVELSTNETLKASFQNGDCLTEFWLQSNISCLYPGLWTIVKKILIAFPSSYLVKRGFSAVNDLTTKKISQLQIMERRDLRLHLSNNI</sequence>
<gene>
    <name evidence="1" type="ORF">JRQ81_016400</name>
</gene>
<protein>
    <recommendedName>
        <fullName evidence="3">SCAN domain-containing protein 3</fullName>
    </recommendedName>
</protein>
<dbReference type="Proteomes" id="UP001142489">
    <property type="component" value="Unassembled WGS sequence"/>
</dbReference>
<comment type="caution">
    <text evidence="1">The sequence shown here is derived from an EMBL/GenBank/DDBJ whole genome shotgun (WGS) entry which is preliminary data.</text>
</comment>